<gene>
    <name evidence="1" type="ORF">MJG53_008939</name>
</gene>
<dbReference type="Proteomes" id="UP001057279">
    <property type="component" value="Linkage Group LG08"/>
</dbReference>
<name>A0ACB9UY09_9CETA</name>
<organism evidence="1 2">
    <name type="scientific">Ovis ammon polii x Ovis aries</name>
    <dbReference type="NCBI Taxonomy" id="2918886"/>
    <lineage>
        <taxon>Eukaryota</taxon>
        <taxon>Metazoa</taxon>
        <taxon>Chordata</taxon>
        <taxon>Craniata</taxon>
        <taxon>Vertebrata</taxon>
        <taxon>Euteleostomi</taxon>
        <taxon>Mammalia</taxon>
        <taxon>Eutheria</taxon>
        <taxon>Laurasiatheria</taxon>
        <taxon>Artiodactyla</taxon>
        <taxon>Ruminantia</taxon>
        <taxon>Pecora</taxon>
        <taxon>Bovidae</taxon>
        <taxon>Caprinae</taxon>
        <taxon>Ovis</taxon>
    </lineage>
</organism>
<dbReference type="EMBL" id="CM043033">
    <property type="protein sequence ID" value="KAI4582388.1"/>
    <property type="molecule type" value="Genomic_DNA"/>
</dbReference>
<evidence type="ECO:0000313" key="2">
    <source>
        <dbReference type="Proteomes" id="UP001057279"/>
    </source>
</evidence>
<accession>A0ACB9UY09</accession>
<protein>
    <submittedName>
        <fullName evidence="1">Uncharacterized protein</fullName>
    </submittedName>
</protein>
<comment type="caution">
    <text evidence="1">The sequence shown here is derived from an EMBL/GenBank/DDBJ whole genome shotgun (WGS) entry which is preliminary data.</text>
</comment>
<proteinExistence type="predicted"/>
<reference evidence="1" key="1">
    <citation type="submission" date="2022-03" db="EMBL/GenBank/DDBJ databases">
        <title>Genomic analyses of argali, domestic sheep and their hybrids provide insights into chromosomal evolution, heterosis and genetic basis of agronomic traits.</title>
        <authorList>
            <person name="Li M."/>
        </authorList>
    </citation>
    <scope>NUCLEOTIDE SEQUENCE</scope>
    <source>
        <strain evidence="1">F1 hybrid</strain>
    </source>
</reference>
<sequence length="354" mass="38262">MERGEARISVIHAGAVPDARTWVRDSCADQRVAVTSVQGSRAMAFKCSSNTLAASRVGGGGGGWNPAGLGQQLREKGKNWSGLWSTKLPALSTASVVEGCGTDDWLIALFGLFCLQFGQTIRDRYLSSGMQVRSLIWKDPTCCAAAKPIATAVEAHAPWSLCSAAAEATTMRSPSTAARTQQQKVDTSHCAVVWLCKYSQKFNILSKGTTPKLIPTDSFLCPEDPAVGSGVSDEGGDKELGECSHSAALPTKPQEDWLFRLTSSCSIWFPKHSPSEHVNATREVRYNSKPDLTLSTQPYIYSGYMYGFSNHGGELSNSFCLGSPLNHDGAVLFSMPCRFLLENKHQKRKLCGAQ</sequence>
<keyword evidence="2" id="KW-1185">Reference proteome</keyword>
<evidence type="ECO:0000313" key="1">
    <source>
        <dbReference type="EMBL" id="KAI4582388.1"/>
    </source>
</evidence>